<dbReference type="RefSeq" id="WP_096806710.1">
    <property type="nucleotide sequence ID" value="NZ_CP022196.1"/>
</dbReference>
<dbReference type="CDD" id="cd00075">
    <property type="entry name" value="HATPase"/>
    <property type="match status" value="1"/>
</dbReference>
<dbReference type="KEGG" id="ceh:CEW89_17115"/>
<proteinExistence type="predicted"/>
<dbReference type="InterPro" id="IPR003661">
    <property type="entry name" value="HisK_dim/P_dom"/>
</dbReference>
<dbReference type="InterPro" id="IPR050736">
    <property type="entry name" value="Sensor_HK_Regulatory"/>
</dbReference>
<evidence type="ECO:0000313" key="8">
    <source>
        <dbReference type="EMBL" id="ATG49136.1"/>
    </source>
</evidence>
<evidence type="ECO:0000256" key="3">
    <source>
        <dbReference type="ARBA" id="ARBA00022553"/>
    </source>
</evidence>
<reference evidence="8 9" key="1">
    <citation type="submission" date="2017-06" db="EMBL/GenBank/DDBJ databases">
        <title>Celeribacter sp. TSPH2 complete genome sequence.</title>
        <authorList>
            <person name="Woo J.-H."/>
            <person name="Kim H.-S."/>
        </authorList>
    </citation>
    <scope>NUCLEOTIDE SEQUENCE [LARGE SCALE GENOMIC DNA]</scope>
    <source>
        <strain evidence="8 9">TSPH2</strain>
    </source>
</reference>
<dbReference type="InterPro" id="IPR036890">
    <property type="entry name" value="HATPase_C_sf"/>
</dbReference>
<dbReference type="SUPFAM" id="SSF47384">
    <property type="entry name" value="Homodimeric domain of signal transducing histidine kinase"/>
    <property type="match status" value="1"/>
</dbReference>
<dbReference type="CDD" id="cd00082">
    <property type="entry name" value="HisKA"/>
    <property type="match status" value="1"/>
</dbReference>
<keyword evidence="4" id="KW-0808">Transferase</keyword>
<dbReference type="PANTHER" id="PTHR43711:SF1">
    <property type="entry name" value="HISTIDINE KINASE 1"/>
    <property type="match status" value="1"/>
</dbReference>
<dbReference type="PANTHER" id="PTHR43711">
    <property type="entry name" value="TWO-COMPONENT HISTIDINE KINASE"/>
    <property type="match status" value="1"/>
</dbReference>
<keyword evidence="6" id="KW-0902">Two-component regulatory system</keyword>
<evidence type="ECO:0000256" key="1">
    <source>
        <dbReference type="ARBA" id="ARBA00000085"/>
    </source>
</evidence>
<gene>
    <name evidence="8" type="ORF">CEW89_17115</name>
</gene>
<evidence type="ECO:0000256" key="4">
    <source>
        <dbReference type="ARBA" id="ARBA00022679"/>
    </source>
</evidence>
<dbReference type="Pfam" id="PF00512">
    <property type="entry name" value="HisKA"/>
    <property type="match status" value="1"/>
</dbReference>
<evidence type="ECO:0000256" key="6">
    <source>
        <dbReference type="ARBA" id="ARBA00023012"/>
    </source>
</evidence>
<dbReference type="STRING" id="1758178.GCA_001550095_01119"/>
<accession>A0A291GGI1</accession>
<protein>
    <recommendedName>
        <fullName evidence="2">histidine kinase</fullName>
        <ecNumber evidence="2">2.7.13.3</ecNumber>
    </recommendedName>
</protein>
<dbReference type="Gene3D" id="1.10.287.130">
    <property type="match status" value="1"/>
</dbReference>
<evidence type="ECO:0000256" key="2">
    <source>
        <dbReference type="ARBA" id="ARBA00012438"/>
    </source>
</evidence>
<dbReference type="InterPro" id="IPR036097">
    <property type="entry name" value="HisK_dim/P_sf"/>
</dbReference>
<dbReference type="Pfam" id="PF02518">
    <property type="entry name" value="HATPase_c"/>
    <property type="match status" value="1"/>
</dbReference>
<comment type="catalytic activity">
    <reaction evidence="1">
        <text>ATP + protein L-histidine = ADP + protein N-phospho-L-histidine.</text>
        <dbReference type="EC" id="2.7.13.3"/>
    </reaction>
</comment>
<dbReference type="SMART" id="SM00387">
    <property type="entry name" value="HATPase_c"/>
    <property type="match status" value="1"/>
</dbReference>
<dbReference type="OrthoDB" id="7179697at2"/>
<dbReference type="EC" id="2.7.13.3" evidence="2"/>
<dbReference type="InterPro" id="IPR003594">
    <property type="entry name" value="HATPase_dom"/>
</dbReference>
<name>A0A291GGI1_9RHOB</name>
<dbReference type="Proteomes" id="UP000217935">
    <property type="component" value="Chromosome"/>
</dbReference>
<keyword evidence="9" id="KW-1185">Reference proteome</keyword>
<dbReference type="InterPro" id="IPR005467">
    <property type="entry name" value="His_kinase_dom"/>
</dbReference>
<sequence>MTCKLKYGMAGYAFGEDAACFAQAGSELNRALWDGMSDAVLVFERTMEAPHYMNAAARDMLGDGSAARAAEHLCEGGFFHDLMAEGGPLDQAQTTGSAAFRTHPSFGDKRLNGRVMATSDEQGNRYFVAMFHFETEQESADCLRREVNSVITHELRTPLTSIKGALDLMKSGLVGPLSDKAQSLLNIAGANSDRMLALIQEILDLNESAQAGPKHESEDIGVASLLEGLVATHQGYGAYHGVDVKMRPTDAALQVRAVPAQLTKILSNLLSNAVKASECGQSVEIWAQKADAQIAVFVRDHGDGIPMALRDTLFERFTKASWDNNKRASSSGLGLNIVRTLVEQMNGTISFETQSGEGTTFCVCLPSF</sequence>
<dbReference type="AlphaFoldDB" id="A0A291GGI1"/>
<dbReference type="PROSITE" id="PS50109">
    <property type="entry name" value="HIS_KIN"/>
    <property type="match status" value="1"/>
</dbReference>
<dbReference type="GO" id="GO:0000155">
    <property type="term" value="F:phosphorelay sensor kinase activity"/>
    <property type="evidence" value="ECO:0007669"/>
    <property type="project" value="InterPro"/>
</dbReference>
<evidence type="ECO:0000259" key="7">
    <source>
        <dbReference type="PROSITE" id="PS50109"/>
    </source>
</evidence>
<dbReference type="SMART" id="SM00388">
    <property type="entry name" value="HisKA"/>
    <property type="match status" value="1"/>
</dbReference>
<keyword evidence="3" id="KW-0597">Phosphoprotein</keyword>
<keyword evidence="5" id="KW-0418">Kinase</keyword>
<dbReference type="InterPro" id="IPR004358">
    <property type="entry name" value="Sig_transdc_His_kin-like_C"/>
</dbReference>
<evidence type="ECO:0000256" key="5">
    <source>
        <dbReference type="ARBA" id="ARBA00022777"/>
    </source>
</evidence>
<dbReference type="EMBL" id="CP022196">
    <property type="protein sequence ID" value="ATG49136.1"/>
    <property type="molecule type" value="Genomic_DNA"/>
</dbReference>
<feature type="domain" description="Histidine kinase" evidence="7">
    <location>
        <begin position="150"/>
        <end position="368"/>
    </location>
</feature>
<dbReference type="Gene3D" id="3.30.565.10">
    <property type="entry name" value="Histidine kinase-like ATPase, C-terminal domain"/>
    <property type="match status" value="1"/>
</dbReference>
<evidence type="ECO:0000313" key="9">
    <source>
        <dbReference type="Proteomes" id="UP000217935"/>
    </source>
</evidence>
<dbReference type="PRINTS" id="PR00344">
    <property type="entry name" value="BCTRLSENSOR"/>
</dbReference>
<organism evidence="8 9">
    <name type="scientific">Celeribacter ethanolicus</name>
    <dbReference type="NCBI Taxonomy" id="1758178"/>
    <lineage>
        <taxon>Bacteria</taxon>
        <taxon>Pseudomonadati</taxon>
        <taxon>Pseudomonadota</taxon>
        <taxon>Alphaproteobacteria</taxon>
        <taxon>Rhodobacterales</taxon>
        <taxon>Roseobacteraceae</taxon>
        <taxon>Celeribacter</taxon>
    </lineage>
</organism>
<dbReference type="SUPFAM" id="SSF55874">
    <property type="entry name" value="ATPase domain of HSP90 chaperone/DNA topoisomerase II/histidine kinase"/>
    <property type="match status" value="1"/>
</dbReference>